<dbReference type="EMBL" id="GBXM01015809">
    <property type="protein sequence ID" value="JAH92768.1"/>
    <property type="molecule type" value="Transcribed_RNA"/>
</dbReference>
<name>A0A0E9WTI3_ANGAN</name>
<proteinExistence type="predicted"/>
<reference evidence="1" key="2">
    <citation type="journal article" date="2015" name="Fish Shellfish Immunol.">
        <title>Early steps in the European eel (Anguilla anguilla)-Vibrio vulnificus interaction in the gills: Role of the RtxA13 toxin.</title>
        <authorList>
            <person name="Callol A."/>
            <person name="Pajuelo D."/>
            <person name="Ebbesson L."/>
            <person name="Teles M."/>
            <person name="MacKenzie S."/>
            <person name="Amaro C."/>
        </authorList>
    </citation>
    <scope>NUCLEOTIDE SEQUENCE</scope>
</reference>
<accession>A0A0E9WTI3</accession>
<organism evidence="1">
    <name type="scientific">Anguilla anguilla</name>
    <name type="common">European freshwater eel</name>
    <name type="synonym">Muraena anguilla</name>
    <dbReference type="NCBI Taxonomy" id="7936"/>
    <lineage>
        <taxon>Eukaryota</taxon>
        <taxon>Metazoa</taxon>
        <taxon>Chordata</taxon>
        <taxon>Craniata</taxon>
        <taxon>Vertebrata</taxon>
        <taxon>Euteleostomi</taxon>
        <taxon>Actinopterygii</taxon>
        <taxon>Neopterygii</taxon>
        <taxon>Teleostei</taxon>
        <taxon>Anguilliformes</taxon>
        <taxon>Anguillidae</taxon>
        <taxon>Anguilla</taxon>
    </lineage>
</organism>
<reference evidence="1" key="1">
    <citation type="submission" date="2014-11" db="EMBL/GenBank/DDBJ databases">
        <authorList>
            <person name="Amaro Gonzalez C."/>
        </authorList>
    </citation>
    <scope>NUCLEOTIDE SEQUENCE</scope>
</reference>
<protein>
    <submittedName>
        <fullName evidence="1">Uncharacterized protein</fullName>
    </submittedName>
</protein>
<dbReference type="AlphaFoldDB" id="A0A0E9WTI3"/>
<sequence length="67" mass="7612">MHRAMPCSTGSDKGSCELKCPVCMKVKSISNTTTQHCARYVSSIMTIFKNKHLYTFPIDLAYFKTLF</sequence>
<evidence type="ECO:0000313" key="1">
    <source>
        <dbReference type="EMBL" id="JAH92768.1"/>
    </source>
</evidence>